<comment type="caution">
    <text evidence="10">The sequence shown here is derived from an EMBL/GenBank/DDBJ whole genome shotgun (WGS) entry which is preliminary data.</text>
</comment>
<accession>A0ABP1QH72</accession>
<dbReference type="SUPFAM" id="SSF57850">
    <property type="entry name" value="RING/U-box"/>
    <property type="match status" value="1"/>
</dbReference>
<keyword evidence="3" id="KW-0479">Metal-binding</keyword>
<name>A0ABP1QH72_9HEXA</name>
<dbReference type="Gene3D" id="3.30.40.10">
    <property type="entry name" value="Zinc/RING finger domain, C3HC4 (zinc finger)"/>
    <property type="match status" value="2"/>
</dbReference>
<keyword evidence="2" id="KW-0963">Cytoplasm</keyword>
<dbReference type="PROSITE" id="PS50089">
    <property type="entry name" value="ZF_RING_2"/>
    <property type="match status" value="1"/>
</dbReference>
<dbReference type="Proteomes" id="UP001642540">
    <property type="component" value="Unassembled WGS sequence"/>
</dbReference>
<feature type="compositionally biased region" description="Low complexity" evidence="8">
    <location>
        <begin position="33"/>
        <end position="56"/>
    </location>
</feature>
<dbReference type="InterPro" id="IPR039338">
    <property type="entry name" value="ZFTRAF1"/>
</dbReference>
<reference evidence="10 11" key="1">
    <citation type="submission" date="2024-08" db="EMBL/GenBank/DDBJ databases">
        <authorList>
            <person name="Cucini C."/>
            <person name="Frati F."/>
        </authorList>
    </citation>
    <scope>NUCLEOTIDE SEQUENCE [LARGE SCALE GENOMIC DNA]</scope>
</reference>
<protein>
    <recommendedName>
        <fullName evidence="9">RING-type domain-containing protein</fullName>
    </recommendedName>
</protein>
<evidence type="ECO:0000256" key="5">
    <source>
        <dbReference type="ARBA" id="ARBA00022833"/>
    </source>
</evidence>
<organism evidence="10 11">
    <name type="scientific">Orchesella dallaii</name>
    <dbReference type="NCBI Taxonomy" id="48710"/>
    <lineage>
        <taxon>Eukaryota</taxon>
        <taxon>Metazoa</taxon>
        <taxon>Ecdysozoa</taxon>
        <taxon>Arthropoda</taxon>
        <taxon>Hexapoda</taxon>
        <taxon>Collembola</taxon>
        <taxon>Entomobryomorpha</taxon>
        <taxon>Entomobryoidea</taxon>
        <taxon>Orchesellidae</taxon>
        <taxon>Orchesellinae</taxon>
        <taxon>Orchesella</taxon>
    </lineage>
</organism>
<dbReference type="PANTHER" id="PTHR23059:SF4">
    <property type="entry name" value="ZINC FINGER TRAF-TYPE-CONTAINING PROTEIN 1"/>
    <property type="match status" value="1"/>
</dbReference>
<keyword evidence="11" id="KW-1185">Reference proteome</keyword>
<feature type="region of interest" description="Disordered" evidence="8">
    <location>
        <begin position="1"/>
        <end position="56"/>
    </location>
</feature>
<dbReference type="CDD" id="cd16505">
    <property type="entry name" value="RING-HC_CYHR1"/>
    <property type="match status" value="1"/>
</dbReference>
<evidence type="ECO:0000256" key="1">
    <source>
        <dbReference type="ARBA" id="ARBA00004496"/>
    </source>
</evidence>
<dbReference type="SUPFAM" id="SSF49599">
    <property type="entry name" value="TRAF domain-like"/>
    <property type="match status" value="1"/>
</dbReference>
<dbReference type="InterPro" id="IPR001841">
    <property type="entry name" value="Znf_RING"/>
</dbReference>
<evidence type="ECO:0000256" key="3">
    <source>
        <dbReference type="ARBA" id="ARBA00022723"/>
    </source>
</evidence>
<dbReference type="EMBL" id="CAXLJM020000033">
    <property type="protein sequence ID" value="CAL8100893.1"/>
    <property type="molecule type" value="Genomic_DNA"/>
</dbReference>
<evidence type="ECO:0000313" key="11">
    <source>
        <dbReference type="Proteomes" id="UP001642540"/>
    </source>
</evidence>
<gene>
    <name evidence="10" type="ORF">ODALV1_LOCUS10665</name>
</gene>
<evidence type="ECO:0000256" key="7">
    <source>
        <dbReference type="PROSITE-ProRule" id="PRU00175"/>
    </source>
</evidence>
<dbReference type="Pfam" id="PF21362">
    <property type="entry name" value="Sina_RING"/>
    <property type="match status" value="1"/>
</dbReference>
<evidence type="ECO:0000256" key="2">
    <source>
        <dbReference type="ARBA" id="ARBA00022490"/>
    </source>
</evidence>
<comment type="similarity">
    <text evidence="6">Belongs to the ZFTRAF1 family.</text>
</comment>
<dbReference type="PANTHER" id="PTHR23059">
    <property type="entry name" value="CYSTEINE AND HISTIDINE-RICH PROTEIN 1"/>
    <property type="match status" value="1"/>
</dbReference>
<evidence type="ECO:0000259" key="9">
    <source>
        <dbReference type="PROSITE" id="PS50089"/>
    </source>
</evidence>
<comment type="subcellular location">
    <subcellularLocation>
        <location evidence="1">Cytoplasm</location>
    </subcellularLocation>
</comment>
<evidence type="ECO:0000256" key="8">
    <source>
        <dbReference type="SAM" id="MobiDB-lite"/>
    </source>
</evidence>
<sequence length="411" mass="46542">MADLEIPSGSQMLQQQQQQLPPPQPMRLEVEPSTSSSASSTTGSAGSSSGGAATSSSSVTTVVVDVIATTAGTVEDPLEPCKKKPRVDSGEKCQSPCKEQIIKRETTEKLEYRLGGILCCAVCLDLPKSAIYQCTNGHLMCAGCFTHLLADARLRDEVATCPNCRVEISKHQASRNLAVEKAVNELPSECQYCNKEYPRNTLDRHERELCEERTTRCMYHRIGCPWRGPYHEVQSHHESCSHPNKSGAEVMDILRVFDQDIEKEKKMYNSIFDLLSYENITFNDLQLKPYRTDEFVHKLYYETSRFSAFTNQWVVKARINNNQRDPTQSCQRQFTYQLILKTKPTTPLEISFVILKGPFGDMKLSPQIHQFEFTEQTNESPYFTLPLVDSGEANRLLSAKTIQFRLIAFRQ</sequence>
<keyword evidence="4 7" id="KW-0863">Zinc-finger</keyword>
<evidence type="ECO:0000256" key="6">
    <source>
        <dbReference type="ARBA" id="ARBA00034319"/>
    </source>
</evidence>
<proteinExistence type="inferred from homology"/>
<evidence type="ECO:0000256" key="4">
    <source>
        <dbReference type="ARBA" id="ARBA00022771"/>
    </source>
</evidence>
<dbReference type="InterPro" id="IPR013083">
    <property type="entry name" value="Znf_RING/FYVE/PHD"/>
</dbReference>
<feature type="domain" description="RING-type" evidence="9">
    <location>
        <begin position="120"/>
        <end position="165"/>
    </location>
</feature>
<evidence type="ECO:0000313" key="10">
    <source>
        <dbReference type="EMBL" id="CAL8100893.1"/>
    </source>
</evidence>
<keyword evidence="5" id="KW-0862">Zinc</keyword>
<dbReference type="InterPro" id="IPR049548">
    <property type="entry name" value="Sina-like_RING"/>
</dbReference>